<dbReference type="GO" id="GO:0005524">
    <property type="term" value="F:ATP binding"/>
    <property type="evidence" value="ECO:0007669"/>
    <property type="project" value="InterPro"/>
</dbReference>
<dbReference type="OMA" id="CPFLQIP"/>
<name>A0A974DXA9_XENLA</name>
<dbReference type="InterPro" id="IPR027409">
    <property type="entry name" value="GroEL-like_apical_dom_sf"/>
</dbReference>
<dbReference type="PANTHER" id="PTHR46883">
    <property type="entry name" value="BARDET-BIEDL SYNDROME 12 PROTEIN"/>
    <property type="match status" value="1"/>
</dbReference>
<dbReference type="Gene3D" id="3.50.7.10">
    <property type="entry name" value="GroEL"/>
    <property type="match status" value="1"/>
</dbReference>
<protein>
    <recommendedName>
        <fullName evidence="3">Bardet-Biedl syndrome 12 protein homolog</fullName>
    </recommendedName>
</protein>
<proteinExistence type="predicted"/>
<dbReference type="Gene3D" id="3.30.260.10">
    <property type="entry name" value="TCP-1-like chaperonin intermediate domain"/>
    <property type="match status" value="1"/>
</dbReference>
<dbReference type="Proteomes" id="UP000694892">
    <property type="component" value="Chromosome 1L"/>
</dbReference>
<dbReference type="InterPro" id="IPR027410">
    <property type="entry name" value="TCP-1-like_intermed_sf"/>
</dbReference>
<organism evidence="1 2">
    <name type="scientific">Xenopus laevis</name>
    <name type="common">African clawed frog</name>
    <dbReference type="NCBI Taxonomy" id="8355"/>
    <lineage>
        <taxon>Eukaryota</taxon>
        <taxon>Metazoa</taxon>
        <taxon>Chordata</taxon>
        <taxon>Craniata</taxon>
        <taxon>Vertebrata</taxon>
        <taxon>Euteleostomi</taxon>
        <taxon>Amphibia</taxon>
        <taxon>Batrachia</taxon>
        <taxon>Anura</taxon>
        <taxon>Pipoidea</taxon>
        <taxon>Pipidae</taxon>
        <taxon>Xenopodinae</taxon>
        <taxon>Xenopus</taxon>
        <taxon>Xenopus</taxon>
    </lineage>
</organism>
<reference evidence="2" key="1">
    <citation type="journal article" date="2016" name="Nature">
        <title>Genome evolution in the allotetraploid frog Xenopus laevis.</title>
        <authorList>
            <person name="Session A.M."/>
            <person name="Uno Y."/>
            <person name="Kwon T."/>
            <person name="Chapman J.A."/>
            <person name="Toyoda A."/>
            <person name="Takahashi S."/>
            <person name="Fukui A."/>
            <person name="Hikosaka A."/>
            <person name="Suzuki A."/>
            <person name="Kondo M."/>
            <person name="van Heeringen S.J."/>
            <person name="Quigley I."/>
            <person name="Heinz S."/>
            <person name="Ogino H."/>
            <person name="Ochi H."/>
            <person name="Hellsten U."/>
            <person name="Lyons J.B."/>
            <person name="Simakov O."/>
            <person name="Putnam N."/>
            <person name="Stites J."/>
            <person name="Kuroki Y."/>
            <person name="Tanaka T."/>
            <person name="Michiue T."/>
            <person name="Watanabe M."/>
            <person name="Bogdanovic O."/>
            <person name="Lister R."/>
            <person name="Georgiou G."/>
            <person name="Paranjpe S.S."/>
            <person name="van Kruijsbergen I."/>
            <person name="Shu S."/>
            <person name="Carlson J."/>
            <person name="Kinoshita T."/>
            <person name="Ohta Y."/>
            <person name="Mawaribuchi S."/>
            <person name="Jenkins J."/>
            <person name="Grimwood J."/>
            <person name="Schmutz J."/>
            <person name="Mitros T."/>
            <person name="Mozaffari S.V."/>
            <person name="Suzuki Y."/>
            <person name="Haramoto Y."/>
            <person name="Yamamoto T.S."/>
            <person name="Takagi C."/>
            <person name="Heald R."/>
            <person name="Miller K."/>
            <person name="Haudenschild C."/>
            <person name="Kitzman J."/>
            <person name="Nakayama T."/>
            <person name="Izutsu Y."/>
            <person name="Robert J."/>
            <person name="Fortriede J."/>
            <person name="Burns K."/>
            <person name="Lotay V."/>
            <person name="Karimi K."/>
            <person name="Yasuoka Y."/>
            <person name="Dichmann D.S."/>
            <person name="Flajnik M.F."/>
            <person name="Houston D.W."/>
            <person name="Shendure J."/>
            <person name="DuPasquier L."/>
            <person name="Vize P.D."/>
            <person name="Zorn A.M."/>
            <person name="Ito M."/>
            <person name="Marcotte E.M."/>
            <person name="Wallingford J.B."/>
            <person name="Ito Y."/>
            <person name="Asashima M."/>
            <person name="Ueno N."/>
            <person name="Matsuda Y."/>
            <person name="Veenstra G.J."/>
            <person name="Fujiyama A."/>
            <person name="Harland R.M."/>
            <person name="Taira M."/>
            <person name="Rokhsar D.S."/>
        </authorList>
    </citation>
    <scope>NUCLEOTIDE SEQUENCE [LARGE SCALE GENOMIC DNA]</scope>
    <source>
        <strain evidence="2">J</strain>
    </source>
</reference>
<dbReference type="SUPFAM" id="SSF52029">
    <property type="entry name" value="GroEL apical domain-like"/>
    <property type="match status" value="1"/>
</dbReference>
<accession>A0A974DXA9</accession>
<evidence type="ECO:0000313" key="2">
    <source>
        <dbReference type="Proteomes" id="UP000694892"/>
    </source>
</evidence>
<dbReference type="SUPFAM" id="SSF48592">
    <property type="entry name" value="GroEL equatorial domain-like"/>
    <property type="match status" value="1"/>
</dbReference>
<dbReference type="GO" id="GO:0051131">
    <property type="term" value="P:chaperone-mediated protein complex assembly"/>
    <property type="evidence" value="ECO:0007669"/>
    <property type="project" value="InterPro"/>
</dbReference>
<dbReference type="GO" id="GO:0045494">
    <property type="term" value="P:photoreceptor cell maintenance"/>
    <property type="evidence" value="ECO:0007669"/>
    <property type="project" value="TreeGrafter"/>
</dbReference>
<gene>
    <name evidence="1" type="ORF">XELAEV_18005607mg</name>
</gene>
<evidence type="ECO:0008006" key="3">
    <source>
        <dbReference type="Google" id="ProtNLM"/>
    </source>
</evidence>
<evidence type="ECO:0000313" key="1">
    <source>
        <dbReference type="EMBL" id="OCT99824.1"/>
    </source>
</evidence>
<dbReference type="PANTHER" id="PTHR46883:SF1">
    <property type="entry name" value="BARDET-BIEDL SYNDROME 12 PROTEIN"/>
    <property type="match status" value="1"/>
</dbReference>
<dbReference type="InterPro" id="IPR042984">
    <property type="entry name" value="BBS12"/>
</dbReference>
<dbReference type="EMBL" id="CM004466">
    <property type="protein sequence ID" value="OCT99824.1"/>
    <property type="molecule type" value="Genomic_DNA"/>
</dbReference>
<dbReference type="AlphaFoldDB" id="A0A974DXA9"/>
<sequence length="673" mass="74925">MAIRGHKGLQQLLSMATSVNSFMGPMKSYKFIFDQITHESILTSSSFRLLENLDLTSAIGQLLNETIQAHHKSYKTGTTTLFFMVGAWSSAVQECLHLGIPVSLIVSVMLDGLNSCIGHVHSLQVSLVSQVTSDCTNIKTNGINHSNYSASGDQGNCSSELENNPLPRVSNMRTASEFPVAFHKKPLPLCTGTNLYKTQRRRLFHSRHLAEDLSFFQDVPERPQTTTLNNETLDGLAKGLAHGYQPVMNLVKNAVCLHCAEIKENSLDKSSFNISRLETCSLPGLSEEHTTVSFGYTTLVPTESAAVITHLNGKPLRILLVDGELTESHRHLGFNNPDNVKMVFEHAGNEKHNLEDSWISRAYEKIIQANINLILVRGDVCPFLLKQCIHRNILIVTQVKQNILQAFSECTGAEPVTYLTQINCCSVGNEAFVTLCTRANSIIEVSQKIVISITAKKLNLITATLSSRIPSTMQSIEDQFLTCAYRLHHALQEGNVFYGGGAIELLCIHHLQKLVQESSSSFYAYDNAQFHCLSSWMTESATFYRAPIIGCLAKGWYKYISVLLCNMGGFLSELDAVTFIENELQNISHHSSPIDYVRDQYSKKDLFNDEMGISISHHSLPVYDNVTPKLEAWRRALHLVLTVLQTDAEVITNSATQNQILMSETSNGEYLFL</sequence>
<dbReference type="InterPro" id="IPR027413">
    <property type="entry name" value="GROEL-like_equatorial_sf"/>
</dbReference>
<dbReference type="InterPro" id="IPR002423">
    <property type="entry name" value="Cpn60/GroEL/TCP-1"/>
</dbReference>
<dbReference type="Gene3D" id="1.10.560.10">
    <property type="entry name" value="GroEL-like equatorial domain"/>
    <property type="match status" value="2"/>
</dbReference>
<dbReference type="Pfam" id="PF00118">
    <property type="entry name" value="Cpn60_TCP1"/>
    <property type="match status" value="1"/>
</dbReference>